<organism evidence="4 5">
    <name type="scientific">Alkalispirochaeta americana</name>
    <dbReference type="NCBI Taxonomy" id="159291"/>
    <lineage>
        <taxon>Bacteria</taxon>
        <taxon>Pseudomonadati</taxon>
        <taxon>Spirochaetota</taxon>
        <taxon>Spirochaetia</taxon>
        <taxon>Spirochaetales</taxon>
        <taxon>Spirochaetaceae</taxon>
        <taxon>Alkalispirochaeta</taxon>
    </lineage>
</organism>
<dbReference type="Gene3D" id="1.20.59.10">
    <property type="entry name" value="Chorismate mutase"/>
    <property type="match status" value="1"/>
</dbReference>
<protein>
    <recommendedName>
        <fullName evidence="1">chorismate mutase</fullName>
        <ecNumber evidence="1">5.4.99.5</ecNumber>
    </recommendedName>
</protein>
<evidence type="ECO:0000313" key="5">
    <source>
        <dbReference type="Proteomes" id="UP000186400"/>
    </source>
</evidence>
<evidence type="ECO:0000256" key="2">
    <source>
        <dbReference type="ARBA" id="ARBA00023235"/>
    </source>
</evidence>
<dbReference type="EC" id="5.4.99.5" evidence="1"/>
<accession>A0A1N6PPD2</accession>
<keyword evidence="2" id="KW-0413">Isomerase</keyword>
<dbReference type="InterPro" id="IPR051331">
    <property type="entry name" value="Chorismate_mutase-related"/>
</dbReference>
<dbReference type="Pfam" id="PF01817">
    <property type="entry name" value="CM_2"/>
    <property type="match status" value="1"/>
</dbReference>
<dbReference type="GO" id="GO:0004106">
    <property type="term" value="F:chorismate mutase activity"/>
    <property type="evidence" value="ECO:0007669"/>
    <property type="project" value="UniProtKB-EC"/>
</dbReference>
<reference evidence="4 5" key="1">
    <citation type="submission" date="2017-01" db="EMBL/GenBank/DDBJ databases">
        <authorList>
            <person name="Mah S.A."/>
            <person name="Swanson W.J."/>
            <person name="Moy G.W."/>
            <person name="Vacquier V.D."/>
        </authorList>
    </citation>
    <scope>NUCLEOTIDE SEQUENCE [LARGE SCALE GENOMIC DNA]</scope>
    <source>
        <strain evidence="4 5">ASpG1</strain>
    </source>
</reference>
<dbReference type="STRING" id="159291.SAMN05920897_10373"/>
<dbReference type="AlphaFoldDB" id="A0A1N6PPD2"/>
<dbReference type="GO" id="GO:0046417">
    <property type="term" value="P:chorismate metabolic process"/>
    <property type="evidence" value="ECO:0007669"/>
    <property type="project" value="InterPro"/>
</dbReference>
<dbReference type="InterPro" id="IPR036263">
    <property type="entry name" value="Chorismate_II_sf"/>
</dbReference>
<dbReference type="PROSITE" id="PS51168">
    <property type="entry name" value="CHORISMATE_MUT_2"/>
    <property type="match status" value="1"/>
</dbReference>
<gene>
    <name evidence="4" type="ORF">SAMN05920897_10373</name>
</gene>
<dbReference type="Proteomes" id="UP000186400">
    <property type="component" value="Unassembled WGS sequence"/>
</dbReference>
<dbReference type="PANTHER" id="PTHR38041">
    <property type="entry name" value="CHORISMATE MUTASE"/>
    <property type="match status" value="1"/>
</dbReference>
<dbReference type="InterPro" id="IPR036979">
    <property type="entry name" value="CM_dom_sf"/>
</dbReference>
<proteinExistence type="predicted"/>
<dbReference type="SMART" id="SM00830">
    <property type="entry name" value="CM_2"/>
    <property type="match status" value="1"/>
</dbReference>
<feature type="domain" description="Chorismate mutase" evidence="3">
    <location>
        <begin position="15"/>
        <end position="106"/>
    </location>
</feature>
<dbReference type="PANTHER" id="PTHR38041:SF1">
    <property type="entry name" value="CHORISMATE MUTASE"/>
    <property type="match status" value="1"/>
</dbReference>
<name>A0A1N6PPD2_9SPIO</name>
<dbReference type="EMBL" id="FTMS01000003">
    <property type="protein sequence ID" value="SIQ06171.1"/>
    <property type="molecule type" value="Genomic_DNA"/>
</dbReference>
<keyword evidence="5" id="KW-1185">Reference proteome</keyword>
<dbReference type="SUPFAM" id="SSF48600">
    <property type="entry name" value="Chorismate mutase II"/>
    <property type="match status" value="1"/>
</dbReference>
<evidence type="ECO:0000259" key="3">
    <source>
        <dbReference type="PROSITE" id="PS51168"/>
    </source>
</evidence>
<evidence type="ECO:0000256" key="1">
    <source>
        <dbReference type="ARBA" id="ARBA00012404"/>
    </source>
</evidence>
<dbReference type="GO" id="GO:0009697">
    <property type="term" value="P:salicylic acid biosynthetic process"/>
    <property type="evidence" value="ECO:0007669"/>
    <property type="project" value="TreeGrafter"/>
</dbReference>
<dbReference type="InterPro" id="IPR002701">
    <property type="entry name" value="CM_II_prokaryot"/>
</dbReference>
<evidence type="ECO:0000313" key="4">
    <source>
        <dbReference type="EMBL" id="SIQ06171.1"/>
    </source>
</evidence>
<sequence length="113" mass="12739">MVSDSDVSEKAPLCDQVPRELGEYRASIDNLDAALVHLLAERFRVTRKVGELKRQEALPPADEGREERQLLRLKEIATTAGLDPTVVDLIFPALMSEVRRRHQELRGDGPRPL</sequence>